<dbReference type="Proteomes" id="UP000799440">
    <property type="component" value="Unassembled WGS sequence"/>
</dbReference>
<evidence type="ECO:0000313" key="2">
    <source>
        <dbReference type="EMBL" id="KAF2749717.1"/>
    </source>
</evidence>
<reference evidence="2" key="1">
    <citation type="journal article" date="2020" name="Stud. Mycol.">
        <title>101 Dothideomycetes genomes: a test case for predicting lifestyles and emergence of pathogens.</title>
        <authorList>
            <person name="Haridas S."/>
            <person name="Albert R."/>
            <person name="Binder M."/>
            <person name="Bloem J."/>
            <person name="Labutti K."/>
            <person name="Salamov A."/>
            <person name="Andreopoulos B."/>
            <person name="Baker S."/>
            <person name="Barry K."/>
            <person name="Bills G."/>
            <person name="Bluhm B."/>
            <person name="Cannon C."/>
            <person name="Castanera R."/>
            <person name="Culley D."/>
            <person name="Daum C."/>
            <person name="Ezra D."/>
            <person name="Gonzalez J."/>
            <person name="Henrissat B."/>
            <person name="Kuo A."/>
            <person name="Liang C."/>
            <person name="Lipzen A."/>
            <person name="Lutzoni F."/>
            <person name="Magnuson J."/>
            <person name="Mondo S."/>
            <person name="Nolan M."/>
            <person name="Ohm R."/>
            <person name="Pangilinan J."/>
            <person name="Park H.-J."/>
            <person name="Ramirez L."/>
            <person name="Alfaro M."/>
            <person name="Sun H."/>
            <person name="Tritt A."/>
            <person name="Yoshinaga Y."/>
            <person name="Zwiers L.-H."/>
            <person name="Turgeon B."/>
            <person name="Goodwin S."/>
            <person name="Spatafora J."/>
            <person name="Crous P."/>
            <person name="Grigoriev I."/>
        </authorList>
    </citation>
    <scope>NUCLEOTIDE SEQUENCE</scope>
    <source>
        <strain evidence="2">CBS 119925</strain>
    </source>
</reference>
<evidence type="ECO:0000259" key="1">
    <source>
        <dbReference type="Pfam" id="PF26652"/>
    </source>
</evidence>
<protein>
    <recommendedName>
        <fullName evidence="1">Probable double zinc ribbon domain-containing protein</fullName>
    </recommendedName>
</protein>
<evidence type="ECO:0000313" key="3">
    <source>
        <dbReference type="Proteomes" id="UP000799440"/>
    </source>
</evidence>
<dbReference type="OrthoDB" id="3791910at2759"/>
<organism evidence="2 3">
    <name type="scientific">Sporormia fimetaria CBS 119925</name>
    <dbReference type="NCBI Taxonomy" id="1340428"/>
    <lineage>
        <taxon>Eukaryota</taxon>
        <taxon>Fungi</taxon>
        <taxon>Dikarya</taxon>
        <taxon>Ascomycota</taxon>
        <taxon>Pezizomycotina</taxon>
        <taxon>Dothideomycetes</taxon>
        <taxon>Pleosporomycetidae</taxon>
        <taxon>Pleosporales</taxon>
        <taxon>Sporormiaceae</taxon>
        <taxon>Sporormia</taxon>
    </lineage>
</organism>
<dbReference type="InterPro" id="IPR058253">
    <property type="entry name" value="Zn_ribbon_double"/>
</dbReference>
<proteinExistence type="predicted"/>
<accession>A0A6A6VKQ9</accession>
<sequence>MAKRANAPTDRTCYFDLEYANIQRLTTDGADGAWWCCKCNHENTIIEYEVFCKQCCVTDVVQQIDLPNRDEMKVGPLLSNSVFYGSICQDCGVSFRADPVRRRLGLSKANAVRFHTVCECGNNTWWRWLHFAIGDNQDWRLTPGECYARAVEQRAEKAVAHMTARMRADTYRSATKPPTVRSETVAPVKAKAPFNEEINRPGLRVGTPCDTVEGQVEIVLMAECLNTPLRVGGFKRLPQASLSSMSGIWVRTHGGAIGAEFGAKMSGIESEGSC</sequence>
<name>A0A6A6VKQ9_9PLEO</name>
<dbReference type="AlphaFoldDB" id="A0A6A6VKQ9"/>
<dbReference type="Pfam" id="PF26652">
    <property type="entry name" value="Zn_ribbon_double"/>
    <property type="match status" value="1"/>
</dbReference>
<gene>
    <name evidence="2" type="ORF">M011DRAFT_511752</name>
</gene>
<dbReference type="EMBL" id="MU006565">
    <property type="protein sequence ID" value="KAF2749717.1"/>
    <property type="molecule type" value="Genomic_DNA"/>
</dbReference>
<feature type="domain" description="Probable double zinc ribbon" evidence="1">
    <location>
        <begin position="49"/>
        <end position="147"/>
    </location>
</feature>
<keyword evidence="3" id="KW-1185">Reference proteome</keyword>